<evidence type="ECO:0000313" key="4">
    <source>
        <dbReference type="Proteomes" id="UP000316624"/>
    </source>
</evidence>
<feature type="domain" description="Acyltransferase 3" evidence="2">
    <location>
        <begin position="8"/>
        <end position="296"/>
    </location>
</feature>
<keyword evidence="1" id="KW-0812">Transmembrane</keyword>
<sequence length="311" mass="34997">MQDRDRLEWVDVARGVGIIAVVAGHVWTTGALREAVYSFHMPLFFILSGYLSRPQPPLQFTLRQLSGQMRPYAAFLAVLVLADQIIETARGKVPIFHNWPQDILPILLGGTWLRGPFTIFWFVPCLTMSRILFNCLLVRWGDPLGRRWFHAAMACLVLAYCIGGVTRDSPLGLLTVPMAVVLLWAGAVWRRIKWGNWIWLPLVPLSLCGLAHLFPALNMKAADYGWPLLSLASAIATSLLLFRFSQLSAPVGAPLAALGRASLVIMYLHVAFIHYLTPYLGKMWLALIALFVPFLLWQVIRRCPPARRIFL</sequence>
<evidence type="ECO:0000259" key="2">
    <source>
        <dbReference type="Pfam" id="PF01757"/>
    </source>
</evidence>
<feature type="transmembrane region" description="Helical" evidence="1">
    <location>
        <begin position="171"/>
        <end position="189"/>
    </location>
</feature>
<name>A0A562KQE1_SPHWJ</name>
<dbReference type="Proteomes" id="UP000316624">
    <property type="component" value="Unassembled WGS sequence"/>
</dbReference>
<evidence type="ECO:0000313" key="3">
    <source>
        <dbReference type="EMBL" id="TWH97648.1"/>
    </source>
</evidence>
<feature type="transmembrane region" description="Helical" evidence="1">
    <location>
        <begin position="148"/>
        <end position="165"/>
    </location>
</feature>
<feature type="transmembrane region" description="Helical" evidence="1">
    <location>
        <begin position="257"/>
        <end position="277"/>
    </location>
</feature>
<feature type="transmembrane region" description="Helical" evidence="1">
    <location>
        <begin position="196"/>
        <end position="214"/>
    </location>
</feature>
<dbReference type="Pfam" id="PF01757">
    <property type="entry name" value="Acyl_transf_3"/>
    <property type="match status" value="1"/>
</dbReference>
<organism evidence="3 4">
    <name type="scientific">Sphingobium wenxiniae (strain DSM 21828 / CGMCC 1.7748 / JZ-1)</name>
    <dbReference type="NCBI Taxonomy" id="595605"/>
    <lineage>
        <taxon>Bacteria</taxon>
        <taxon>Pseudomonadati</taxon>
        <taxon>Pseudomonadota</taxon>
        <taxon>Alphaproteobacteria</taxon>
        <taxon>Sphingomonadales</taxon>
        <taxon>Sphingomonadaceae</taxon>
        <taxon>Sphingobium</taxon>
    </lineage>
</organism>
<dbReference type="RefSeq" id="WP_021246406.1">
    <property type="nucleotide sequence ID" value="NZ_JACIIY010000001.1"/>
</dbReference>
<dbReference type="GO" id="GO:0016747">
    <property type="term" value="F:acyltransferase activity, transferring groups other than amino-acyl groups"/>
    <property type="evidence" value="ECO:0007669"/>
    <property type="project" value="InterPro"/>
</dbReference>
<feature type="transmembrane region" description="Helical" evidence="1">
    <location>
        <begin position="117"/>
        <end position="136"/>
    </location>
</feature>
<protein>
    <submittedName>
        <fullName evidence="3">Fucose 4-O-acetylase-like acetyltransferase</fullName>
    </submittedName>
</protein>
<feature type="transmembrane region" description="Helical" evidence="1">
    <location>
        <begin position="283"/>
        <end position="300"/>
    </location>
</feature>
<dbReference type="PANTHER" id="PTHR37312:SF1">
    <property type="entry name" value="MEMBRANE-BOUND ACYLTRANSFERASE YKRP-RELATED"/>
    <property type="match status" value="1"/>
</dbReference>
<dbReference type="InterPro" id="IPR052734">
    <property type="entry name" value="Nod_factor_acetyltransferase"/>
</dbReference>
<reference evidence="3 4" key="1">
    <citation type="journal article" date="2015" name="Stand. Genomic Sci.">
        <title>Genomic Encyclopedia of Bacterial and Archaeal Type Strains, Phase III: the genomes of soil and plant-associated and newly described type strains.</title>
        <authorList>
            <person name="Whitman W.B."/>
            <person name="Woyke T."/>
            <person name="Klenk H.P."/>
            <person name="Zhou Y."/>
            <person name="Lilburn T.G."/>
            <person name="Beck B.J."/>
            <person name="De Vos P."/>
            <person name="Vandamme P."/>
            <person name="Eisen J.A."/>
            <person name="Garrity G."/>
            <person name="Hugenholtz P."/>
            <person name="Kyrpides N.C."/>
        </authorList>
    </citation>
    <scope>NUCLEOTIDE SEQUENCE [LARGE SCALE GENOMIC DNA]</scope>
    <source>
        <strain evidence="3 4">CGMCC 1.7748</strain>
    </source>
</reference>
<keyword evidence="4" id="KW-1185">Reference proteome</keyword>
<dbReference type="InterPro" id="IPR002656">
    <property type="entry name" value="Acyl_transf_3_dom"/>
</dbReference>
<dbReference type="PANTHER" id="PTHR37312">
    <property type="entry name" value="MEMBRANE-BOUND ACYLTRANSFERASE YKRP-RELATED"/>
    <property type="match status" value="1"/>
</dbReference>
<keyword evidence="1" id="KW-1133">Transmembrane helix</keyword>
<feature type="transmembrane region" description="Helical" evidence="1">
    <location>
        <begin position="226"/>
        <end position="245"/>
    </location>
</feature>
<dbReference type="AlphaFoldDB" id="A0A562KQE1"/>
<feature type="transmembrane region" description="Helical" evidence="1">
    <location>
        <begin position="12"/>
        <end position="29"/>
    </location>
</feature>
<proteinExistence type="predicted"/>
<keyword evidence="1" id="KW-0472">Membrane</keyword>
<gene>
    <name evidence="3" type="ORF">IQ35_00245</name>
</gene>
<keyword evidence="3" id="KW-0808">Transferase</keyword>
<accession>A0A562KQE1</accession>
<evidence type="ECO:0000256" key="1">
    <source>
        <dbReference type="SAM" id="Phobius"/>
    </source>
</evidence>
<comment type="caution">
    <text evidence="3">The sequence shown here is derived from an EMBL/GenBank/DDBJ whole genome shotgun (WGS) entry which is preliminary data.</text>
</comment>
<dbReference type="EMBL" id="VLKK01000001">
    <property type="protein sequence ID" value="TWH97648.1"/>
    <property type="molecule type" value="Genomic_DNA"/>
</dbReference>